<dbReference type="PANTHER" id="PTHR12558">
    <property type="entry name" value="CELL DIVISION CYCLE 16,23,27"/>
    <property type="match status" value="1"/>
</dbReference>
<dbReference type="InterPro" id="IPR011990">
    <property type="entry name" value="TPR-like_helical_dom_sf"/>
</dbReference>
<keyword evidence="3" id="KW-1185">Reference proteome</keyword>
<dbReference type="Pfam" id="PF13181">
    <property type="entry name" value="TPR_8"/>
    <property type="match status" value="1"/>
</dbReference>
<keyword evidence="1" id="KW-0802">TPR repeat</keyword>
<dbReference type="Gene3D" id="1.25.40.10">
    <property type="entry name" value="Tetratricopeptide repeat domain"/>
    <property type="match status" value="3"/>
</dbReference>
<dbReference type="Gene3D" id="3.40.50.2000">
    <property type="entry name" value="Glycogen Phosphorylase B"/>
    <property type="match status" value="1"/>
</dbReference>
<evidence type="ECO:0000313" key="3">
    <source>
        <dbReference type="Proteomes" id="UP000002495"/>
    </source>
</evidence>
<feature type="repeat" description="TPR" evidence="1">
    <location>
        <begin position="42"/>
        <end position="75"/>
    </location>
</feature>
<reference evidence="2 3" key="1">
    <citation type="journal article" date="2003" name="Proc. Natl. Acad. Sci. U.S.A.">
        <title>The complete genome sequence of the carcinogenic bacterium Helicobacter hepaticus.</title>
        <authorList>
            <person name="Suerbaum S."/>
            <person name="Josenhans C."/>
            <person name="Sterzenbach T."/>
            <person name="Drescher B."/>
            <person name="Brandt P."/>
            <person name="Bell M."/>
            <person name="Droege M."/>
            <person name="Fartmann B."/>
            <person name="Fischer H.-P."/>
            <person name="Ge Z."/>
            <person name="Hoerster A."/>
            <person name="Holland R."/>
            <person name="Klein K."/>
            <person name="Koenig J."/>
            <person name="Macko L."/>
            <person name="Mendz G.L."/>
            <person name="Nyakatura G."/>
            <person name="Schauer D.B."/>
            <person name="Shen Z."/>
            <person name="Weber J."/>
            <person name="Frosch M."/>
            <person name="Fox J.G."/>
        </authorList>
    </citation>
    <scope>NUCLEOTIDE SEQUENCE [LARGE SCALE GENOMIC DNA]</scope>
    <source>
        <strain evidence="3">ATCC 51449 / 3B1</strain>
    </source>
</reference>
<dbReference type="eggNOG" id="COG0457">
    <property type="taxonomic scope" value="Bacteria"/>
</dbReference>
<dbReference type="SMART" id="SM00028">
    <property type="entry name" value="TPR"/>
    <property type="match status" value="4"/>
</dbReference>
<gene>
    <name evidence="2" type="ordered locus">HH_1630</name>
</gene>
<dbReference type="AlphaFoldDB" id="Q7VFP5"/>
<dbReference type="STRING" id="235279.HH_1630"/>
<dbReference type="KEGG" id="hhe:HH_1630"/>
<sequence>MSQQHFNIDSAIQMAYQLYESKSYHQCADICIQILSIDCTRADIWNLAGIVALELKIYERAIEYFTQASKYEPKQVNHKLNLAEAYRRSGNPKHCIEELEASLLQESTLEHNSTFHFNLAKAYSDLEDSQNSIKHYAIAIKLDPNDLGAMFNLANAQVSIKQFGEAIELYLSALNRGYLDAGVNLAHTYVQIGLFSKALEVYAAIYQYYKNDADFLFNYANALNYANADMQLTQTLYQQAIALNPAKVEYCINYAHFLLRHLHFEQGFRIYEERKKLPQMLPQGINNIWQYNLESKGAQQFEGKKVLVYHEQGLGDSIMFARFLPLLQKYAQNVSVIVQQPLLKFFQMLEIPSVSHRDEGMDFDVAISLLSLPLALGVSNIQDLHFTPFMMQSQDRHQLESENKKVRKIGICFSTDSEFPEAANKNIPLEVLMSALEGYKKNHNIEIYSLNKAQHDTDGLGKYGINQLPMEDFVDTFHIIKDMDMVISIDTAVAHLSASVGKHTIVLLNKRYDWRWGNGIFTPWYEDVVCMTQSKMNDWSDVAQNLKAYLKAWI</sequence>
<accession>Q7VFP5</accession>
<dbReference type="SUPFAM" id="SSF48452">
    <property type="entry name" value="TPR-like"/>
    <property type="match status" value="2"/>
</dbReference>
<organism evidence="2 3">
    <name type="scientific">Helicobacter hepaticus (strain ATCC 51449 / 3B1)</name>
    <dbReference type="NCBI Taxonomy" id="235279"/>
    <lineage>
        <taxon>Bacteria</taxon>
        <taxon>Pseudomonadati</taxon>
        <taxon>Campylobacterota</taxon>
        <taxon>Epsilonproteobacteria</taxon>
        <taxon>Campylobacterales</taxon>
        <taxon>Helicobacteraceae</taxon>
        <taxon>Helicobacter</taxon>
    </lineage>
</organism>
<dbReference type="OrthoDB" id="9814129at2"/>
<evidence type="ECO:0000313" key="2">
    <source>
        <dbReference type="EMBL" id="AAP78227.1"/>
    </source>
</evidence>
<dbReference type="Proteomes" id="UP000002495">
    <property type="component" value="Chromosome"/>
</dbReference>
<dbReference type="Pfam" id="PF13429">
    <property type="entry name" value="TPR_15"/>
    <property type="match status" value="1"/>
</dbReference>
<proteinExistence type="predicted"/>
<dbReference type="PANTHER" id="PTHR12558:SF13">
    <property type="entry name" value="CELL DIVISION CYCLE PROTEIN 27 HOMOLOG"/>
    <property type="match status" value="1"/>
</dbReference>
<dbReference type="SUPFAM" id="SSF53756">
    <property type="entry name" value="UDP-Glycosyltransferase/glycogen phosphorylase"/>
    <property type="match status" value="1"/>
</dbReference>
<feature type="repeat" description="TPR" evidence="1">
    <location>
        <begin position="113"/>
        <end position="146"/>
    </location>
</feature>
<dbReference type="HOGENOM" id="CLU_010140_0_2_7"/>
<evidence type="ECO:0000256" key="1">
    <source>
        <dbReference type="PROSITE-ProRule" id="PRU00339"/>
    </source>
</evidence>
<dbReference type="EMBL" id="AE017125">
    <property type="protein sequence ID" value="AAP78227.1"/>
    <property type="molecule type" value="Genomic_DNA"/>
</dbReference>
<protein>
    <submittedName>
        <fullName evidence="2">Uncharacterized protein</fullName>
    </submittedName>
</protein>
<dbReference type="RefSeq" id="WP_011116470.1">
    <property type="nucleotide sequence ID" value="NC_004917.1"/>
</dbReference>
<dbReference type="PROSITE" id="PS50005">
    <property type="entry name" value="TPR"/>
    <property type="match status" value="2"/>
</dbReference>
<dbReference type="InterPro" id="IPR019734">
    <property type="entry name" value="TPR_rpt"/>
</dbReference>
<name>Q7VFP5_HELHP</name>